<sequence>MWLVARKEERHARSNCHDLTFNWEQNTYFSLDWGSASSTQRKVEQRKISSQHSHLHHNLQYRNKHKTPSVSLSSSSSFPSSSGSIALLSSPISISLPSLSILNSHQRYGSNNTESLSSISSAPAAAAQNKATGRRSSNTKTPGSANRTAGKELEKTTKKSDSCGPAPFLVVQKQYALSLKTIDATSPIISNPSQNERKPFESDSCTPENVSERKSYIARTSTGKGVDFLSSILSRSALRESAPSDSNRTLSFLKPSVIKALASIPSLGSIITKTLALQQTGPNTRPLRAEVDSADNPSKSSTSSPPSAAISDTSTASIITTSHHGIVANLNGPQSGCSTDINTTQSASNGSGTSSDKVRNSAEPNRSSFEKKPYSDSPECDAASISATKVNNTVTSDESFTDAEVPCGSTTASNTPINTFSRRHAVTTTTPSTRADYITEAITSISNITTTATTTTTTSSASGNSNNSSISVGNLSTMSAMDLLLQLDLPSVSDSSDTEDFLQELAAINDSGLLRATMESLECGRLTPLIKEELRCRIQSRRLSEGKDELFVEFPSPTPSQWVEVGHRHRPRGWQKSLRSAGSDCSL</sequence>
<feature type="region of interest" description="Disordered" evidence="1">
    <location>
        <begin position="110"/>
        <end position="161"/>
    </location>
</feature>
<feature type="compositionally biased region" description="Polar residues" evidence="1">
    <location>
        <begin position="408"/>
        <end position="432"/>
    </location>
</feature>
<feature type="compositionally biased region" description="Basic residues" evidence="1">
    <location>
        <begin position="53"/>
        <end position="67"/>
    </location>
</feature>
<feature type="region of interest" description="Disordered" evidence="1">
    <location>
        <begin position="397"/>
        <end position="432"/>
    </location>
</feature>
<feature type="region of interest" description="Disordered" evidence="1">
    <location>
        <begin position="330"/>
        <end position="380"/>
    </location>
</feature>
<evidence type="ECO:0000256" key="1">
    <source>
        <dbReference type="SAM" id="MobiDB-lite"/>
    </source>
</evidence>
<feature type="compositionally biased region" description="Basic and acidic residues" evidence="1">
    <location>
        <begin position="149"/>
        <end position="161"/>
    </location>
</feature>
<accession>A0AAV4E2M9</accession>
<dbReference type="AlphaFoldDB" id="A0AAV4E2M9"/>
<dbReference type="Proteomes" id="UP000735302">
    <property type="component" value="Unassembled WGS sequence"/>
</dbReference>
<feature type="region of interest" description="Disordered" evidence="1">
    <location>
        <begin position="46"/>
        <end position="75"/>
    </location>
</feature>
<proteinExistence type="predicted"/>
<feature type="region of interest" description="Disordered" evidence="1">
    <location>
        <begin position="186"/>
        <end position="213"/>
    </location>
</feature>
<comment type="caution">
    <text evidence="2">The sequence shown here is derived from an EMBL/GenBank/DDBJ whole genome shotgun (WGS) entry which is preliminary data.</text>
</comment>
<feature type="region of interest" description="Disordered" evidence="1">
    <location>
        <begin position="280"/>
        <end position="311"/>
    </location>
</feature>
<feature type="compositionally biased region" description="Polar residues" evidence="1">
    <location>
        <begin position="331"/>
        <end position="355"/>
    </location>
</feature>
<reference evidence="2 3" key="1">
    <citation type="journal article" date="2021" name="Elife">
        <title>Chloroplast acquisition without the gene transfer in kleptoplastic sea slugs, Plakobranchus ocellatus.</title>
        <authorList>
            <person name="Maeda T."/>
            <person name="Takahashi S."/>
            <person name="Yoshida T."/>
            <person name="Shimamura S."/>
            <person name="Takaki Y."/>
            <person name="Nagai Y."/>
            <person name="Toyoda A."/>
            <person name="Suzuki Y."/>
            <person name="Arimoto A."/>
            <person name="Ishii H."/>
            <person name="Satoh N."/>
            <person name="Nishiyama T."/>
            <person name="Hasebe M."/>
            <person name="Maruyama T."/>
            <person name="Minagawa J."/>
            <person name="Obokata J."/>
            <person name="Shigenobu S."/>
        </authorList>
    </citation>
    <scope>NUCLEOTIDE SEQUENCE [LARGE SCALE GENOMIC DNA]</scope>
</reference>
<keyword evidence="3" id="KW-1185">Reference proteome</keyword>
<feature type="compositionally biased region" description="Low complexity" evidence="1">
    <location>
        <begin position="110"/>
        <end position="127"/>
    </location>
</feature>
<protein>
    <submittedName>
        <fullName evidence="2">Uncharacterized protein</fullName>
    </submittedName>
</protein>
<evidence type="ECO:0000313" key="2">
    <source>
        <dbReference type="EMBL" id="GFO50527.1"/>
    </source>
</evidence>
<gene>
    <name evidence="2" type="ORF">PoB_007703200</name>
</gene>
<feature type="compositionally biased region" description="Low complexity" evidence="1">
    <location>
        <begin position="294"/>
        <end position="311"/>
    </location>
</feature>
<name>A0AAV4E2M9_9GAST</name>
<evidence type="ECO:0000313" key="3">
    <source>
        <dbReference type="Proteomes" id="UP000735302"/>
    </source>
</evidence>
<dbReference type="EMBL" id="BLXT01008612">
    <property type="protein sequence ID" value="GFO50527.1"/>
    <property type="molecule type" value="Genomic_DNA"/>
</dbReference>
<feature type="compositionally biased region" description="Polar residues" evidence="1">
    <location>
        <begin position="129"/>
        <end position="147"/>
    </location>
</feature>
<organism evidence="2 3">
    <name type="scientific">Plakobranchus ocellatus</name>
    <dbReference type="NCBI Taxonomy" id="259542"/>
    <lineage>
        <taxon>Eukaryota</taxon>
        <taxon>Metazoa</taxon>
        <taxon>Spiralia</taxon>
        <taxon>Lophotrochozoa</taxon>
        <taxon>Mollusca</taxon>
        <taxon>Gastropoda</taxon>
        <taxon>Heterobranchia</taxon>
        <taxon>Euthyneura</taxon>
        <taxon>Panpulmonata</taxon>
        <taxon>Sacoglossa</taxon>
        <taxon>Placobranchoidea</taxon>
        <taxon>Plakobranchidae</taxon>
        <taxon>Plakobranchus</taxon>
    </lineage>
</organism>